<reference evidence="9" key="1">
    <citation type="journal article" date="2020" name="mSystems">
        <title>Genome- and Community-Level Interaction Insights into Carbon Utilization and Element Cycling Functions of Hydrothermarchaeota in Hydrothermal Sediment.</title>
        <authorList>
            <person name="Zhou Z."/>
            <person name="Liu Y."/>
            <person name="Xu W."/>
            <person name="Pan J."/>
            <person name="Luo Z.H."/>
            <person name="Li M."/>
        </authorList>
    </citation>
    <scope>NUCLEOTIDE SEQUENCE [LARGE SCALE GENOMIC DNA]</scope>
    <source>
        <strain evidence="9">SpSt-477</strain>
    </source>
</reference>
<dbReference type="InterPro" id="IPR035965">
    <property type="entry name" value="PAS-like_dom_sf"/>
</dbReference>
<dbReference type="PANTHER" id="PTHR43065:SF42">
    <property type="entry name" value="TWO-COMPONENT SENSOR PPRA"/>
    <property type="match status" value="1"/>
</dbReference>
<dbReference type="InterPro" id="IPR001789">
    <property type="entry name" value="Sig_transdc_resp-reg_receiver"/>
</dbReference>
<dbReference type="SUPFAM" id="SSF52172">
    <property type="entry name" value="CheY-like"/>
    <property type="match status" value="2"/>
</dbReference>
<feature type="domain" description="PAS" evidence="7">
    <location>
        <begin position="285"/>
        <end position="331"/>
    </location>
</feature>
<feature type="domain" description="PAC" evidence="8">
    <location>
        <begin position="356"/>
        <end position="410"/>
    </location>
</feature>
<dbReference type="Gene3D" id="3.30.565.10">
    <property type="entry name" value="Histidine kinase-like ATPase, C-terminal domain"/>
    <property type="match status" value="1"/>
</dbReference>
<organism evidence="9">
    <name type="scientific">Desulfatirhabdium butyrativorans</name>
    <dbReference type="NCBI Taxonomy" id="340467"/>
    <lineage>
        <taxon>Bacteria</taxon>
        <taxon>Pseudomonadati</taxon>
        <taxon>Thermodesulfobacteriota</taxon>
        <taxon>Desulfobacteria</taxon>
        <taxon>Desulfobacterales</taxon>
        <taxon>Desulfatirhabdiaceae</taxon>
        <taxon>Desulfatirhabdium</taxon>
    </lineage>
</organism>
<feature type="domain" description="Histidine kinase" evidence="5">
    <location>
        <begin position="423"/>
        <end position="646"/>
    </location>
</feature>
<dbReference type="InterPro" id="IPR011006">
    <property type="entry name" value="CheY-like_superfamily"/>
</dbReference>
<evidence type="ECO:0000256" key="4">
    <source>
        <dbReference type="PROSITE-ProRule" id="PRU00169"/>
    </source>
</evidence>
<evidence type="ECO:0000259" key="8">
    <source>
        <dbReference type="PROSITE" id="PS50113"/>
    </source>
</evidence>
<evidence type="ECO:0000259" key="5">
    <source>
        <dbReference type="PROSITE" id="PS50109"/>
    </source>
</evidence>
<dbReference type="SUPFAM" id="SSF47384">
    <property type="entry name" value="Homodimeric domain of signal transducing histidine kinase"/>
    <property type="match status" value="1"/>
</dbReference>
<feature type="domain" description="Response regulatory" evidence="6">
    <location>
        <begin position="32"/>
        <end position="148"/>
    </location>
</feature>
<sequence length="785" mass="88813">MPERFGRKANPKTAQRSILPWKARNPMKLPVRVLIVEDLPTDVELAQREIRKVLPQCEFLQVDHEEAFMDALREFRPDIILSDYAMPRFDGMRALALALQHVPETPFIVMTGSMNEETAVSCMKAGAWDYVIKEHIKRLGSAVLSALDQRAVKQEKLQAERSLRESEELFRNLFQNHTAIKLIIDPDTGRLVDVNDAAVAFYGWSREEMLRMRVQDLNTLPEEEIRKRMDDVRNRRKAHFEAQHRRADGSLRNVEVFSSRIEVKGKVFLHSIVIDVTERKQIEAERERLMTAIQQLGEIILITDTTGKILFVNQAFETITGYSPQETVGQTPRILKSGVQDEAFYKNLWDTITHGRTWKSRIVNRKKDGTLYTESATISPVKTPSGKITHYVAVKRDITEHLELEAKFQQAQKLEAIGRLAGGVAHDYNNMINVILGYTQMAMAQVRNHPKLYEQLEQVLAAAHRSSEITQQLLAFARKQTIKPEIIPLNASIEKSLRMLHRLIGENIELAWHPGKTVGNVYVDPVQLEQMLANLCVNARDAIADVGKLTIETDRVTIDDAYCKSHPEALPGDYAVLEVSDNGCGMSAEVMEKIFEPFYTTKEVGKGTGLGLSSVYGIVRQNKGFIHVYSEEGKGTTFRIYFPHHETPGKILETRQTVAPVKGKGERVLVVEDEPMLIEVTREILKAAGYVVVTATRPEEALQIVSSDTVGFELLISDVVLPEMNGKELAKRIREHLPDVRVLFMSGYTANAICHFGILDEDVDFIQKPYSVASLTAKVRSILER</sequence>
<dbReference type="SUPFAM" id="SSF55785">
    <property type="entry name" value="PYP-like sensor domain (PAS domain)"/>
    <property type="match status" value="2"/>
</dbReference>
<dbReference type="InterPro" id="IPR036097">
    <property type="entry name" value="HisK_dim/P_sf"/>
</dbReference>
<comment type="catalytic activity">
    <reaction evidence="1">
        <text>ATP + protein L-histidine = ADP + protein N-phospho-L-histidine.</text>
        <dbReference type="EC" id="2.7.13.3"/>
    </reaction>
</comment>
<dbReference type="SUPFAM" id="SSF55874">
    <property type="entry name" value="ATPase domain of HSP90 chaperone/DNA topoisomerase II/histidine kinase"/>
    <property type="match status" value="1"/>
</dbReference>
<dbReference type="InterPro" id="IPR005467">
    <property type="entry name" value="His_kinase_dom"/>
</dbReference>
<dbReference type="CDD" id="cd00130">
    <property type="entry name" value="PAS"/>
    <property type="match status" value="2"/>
</dbReference>
<dbReference type="EMBL" id="DSUH01000353">
    <property type="protein sequence ID" value="HGU34202.1"/>
    <property type="molecule type" value="Genomic_DNA"/>
</dbReference>
<dbReference type="SMART" id="SM00091">
    <property type="entry name" value="PAS"/>
    <property type="match status" value="2"/>
</dbReference>
<dbReference type="Gene3D" id="3.30.450.20">
    <property type="entry name" value="PAS domain"/>
    <property type="match status" value="2"/>
</dbReference>
<dbReference type="SMART" id="SM00448">
    <property type="entry name" value="REC"/>
    <property type="match status" value="2"/>
</dbReference>
<dbReference type="PROSITE" id="PS50112">
    <property type="entry name" value="PAS"/>
    <property type="match status" value="2"/>
</dbReference>
<dbReference type="SMART" id="SM00387">
    <property type="entry name" value="HATPase_c"/>
    <property type="match status" value="1"/>
</dbReference>
<dbReference type="Pfam" id="PF13426">
    <property type="entry name" value="PAS_9"/>
    <property type="match status" value="2"/>
</dbReference>
<dbReference type="PROSITE" id="PS50109">
    <property type="entry name" value="HIS_KIN"/>
    <property type="match status" value="1"/>
</dbReference>
<dbReference type="GO" id="GO:0000155">
    <property type="term" value="F:phosphorelay sensor kinase activity"/>
    <property type="evidence" value="ECO:0007669"/>
    <property type="project" value="InterPro"/>
</dbReference>
<comment type="caution">
    <text evidence="9">The sequence shown here is derived from an EMBL/GenBank/DDBJ whole genome shotgun (WGS) entry which is preliminary data.</text>
</comment>
<dbReference type="PROSITE" id="PS50110">
    <property type="entry name" value="RESPONSE_REGULATORY"/>
    <property type="match status" value="2"/>
</dbReference>
<evidence type="ECO:0000256" key="2">
    <source>
        <dbReference type="ARBA" id="ARBA00012438"/>
    </source>
</evidence>
<dbReference type="InterPro" id="IPR000014">
    <property type="entry name" value="PAS"/>
</dbReference>
<dbReference type="InterPro" id="IPR036890">
    <property type="entry name" value="HATPase_C_sf"/>
</dbReference>
<dbReference type="AlphaFoldDB" id="A0A7C4RU24"/>
<dbReference type="Pfam" id="PF00072">
    <property type="entry name" value="Response_reg"/>
    <property type="match status" value="2"/>
</dbReference>
<dbReference type="PANTHER" id="PTHR43065">
    <property type="entry name" value="SENSOR HISTIDINE KINASE"/>
    <property type="match status" value="1"/>
</dbReference>
<gene>
    <name evidence="9" type="ORF">ENS29_15355</name>
</gene>
<dbReference type="InterPro" id="IPR003594">
    <property type="entry name" value="HATPase_dom"/>
</dbReference>
<dbReference type="PROSITE" id="PS50113">
    <property type="entry name" value="PAC"/>
    <property type="match status" value="1"/>
</dbReference>
<dbReference type="CDD" id="cd00082">
    <property type="entry name" value="HisKA"/>
    <property type="match status" value="1"/>
</dbReference>
<dbReference type="InterPro" id="IPR004358">
    <property type="entry name" value="Sig_transdc_His_kin-like_C"/>
</dbReference>
<dbReference type="PRINTS" id="PR00344">
    <property type="entry name" value="BCTRLSENSOR"/>
</dbReference>
<feature type="domain" description="PAS" evidence="7">
    <location>
        <begin position="166"/>
        <end position="210"/>
    </location>
</feature>
<evidence type="ECO:0000313" key="9">
    <source>
        <dbReference type="EMBL" id="HGU34202.1"/>
    </source>
</evidence>
<keyword evidence="3 4" id="KW-0597">Phosphoprotein</keyword>
<dbReference type="InterPro" id="IPR003661">
    <property type="entry name" value="HisK_dim/P_dom"/>
</dbReference>
<dbReference type="CDD" id="cd00156">
    <property type="entry name" value="REC"/>
    <property type="match status" value="1"/>
</dbReference>
<feature type="modified residue" description="4-aspartylphosphate" evidence="4">
    <location>
        <position position="718"/>
    </location>
</feature>
<dbReference type="NCBIfam" id="TIGR00229">
    <property type="entry name" value="sensory_box"/>
    <property type="match status" value="2"/>
</dbReference>
<accession>A0A7C4RU24</accession>
<evidence type="ECO:0000256" key="1">
    <source>
        <dbReference type="ARBA" id="ARBA00000085"/>
    </source>
</evidence>
<evidence type="ECO:0000259" key="7">
    <source>
        <dbReference type="PROSITE" id="PS50112"/>
    </source>
</evidence>
<feature type="modified residue" description="4-aspartylphosphate" evidence="4">
    <location>
        <position position="83"/>
    </location>
</feature>
<dbReference type="SMART" id="SM00388">
    <property type="entry name" value="HisKA"/>
    <property type="match status" value="1"/>
</dbReference>
<evidence type="ECO:0000259" key="6">
    <source>
        <dbReference type="PROSITE" id="PS50110"/>
    </source>
</evidence>
<evidence type="ECO:0000256" key="3">
    <source>
        <dbReference type="ARBA" id="ARBA00022553"/>
    </source>
</evidence>
<name>A0A7C4RU24_9BACT</name>
<feature type="domain" description="Response regulatory" evidence="6">
    <location>
        <begin position="667"/>
        <end position="783"/>
    </location>
</feature>
<proteinExistence type="predicted"/>
<protein>
    <recommendedName>
        <fullName evidence="2">histidine kinase</fullName>
        <ecNumber evidence="2">2.7.13.3</ecNumber>
    </recommendedName>
</protein>
<dbReference type="SMART" id="SM00086">
    <property type="entry name" value="PAC"/>
    <property type="match status" value="2"/>
</dbReference>
<dbReference type="InterPro" id="IPR000700">
    <property type="entry name" value="PAS-assoc_C"/>
</dbReference>
<dbReference type="InterPro" id="IPR001610">
    <property type="entry name" value="PAC"/>
</dbReference>
<dbReference type="Pfam" id="PF02518">
    <property type="entry name" value="HATPase_c"/>
    <property type="match status" value="1"/>
</dbReference>
<dbReference type="Gene3D" id="1.10.287.130">
    <property type="match status" value="1"/>
</dbReference>
<dbReference type="Gene3D" id="3.40.50.2300">
    <property type="match status" value="2"/>
</dbReference>
<dbReference type="EC" id="2.7.13.3" evidence="2"/>